<evidence type="ECO:0000313" key="4">
    <source>
        <dbReference type="Proteomes" id="UP001596524"/>
    </source>
</evidence>
<dbReference type="InterPro" id="IPR016039">
    <property type="entry name" value="Thiolase-like"/>
</dbReference>
<dbReference type="EMBL" id="JBHTCH010000030">
    <property type="protein sequence ID" value="MFC7363264.1"/>
    <property type="molecule type" value="Genomic_DNA"/>
</dbReference>
<feature type="domain" description="Thiolase C-terminal" evidence="2">
    <location>
        <begin position="247"/>
        <end position="388"/>
    </location>
</feature>
<dbReference type="Pfam" id="PF22691">
    <property type="entry name" value="Thiolase_C_1"/>
    <property type="match status" value="1"/>
</dbReference>
<dbReference type="InterPro" id="IPR002155">
    <property type="entry name" value="Thiolase"/>
</dbReference>
<feature type="domain" description="Thiolase N-terminal" evidence="1">
    <location>
        <begin position="8"/>
        <end position="229"/>
    </location>
</feature>
<comment type="caution">
    <text evidence="3">The sequence shown here is derived from an EMBL/GenBank/DDBJ whole genome shotgun (WGS) entry which is preliminary data.</text>
</comment>
<sequence length="390" mass="40622">MSAARTSIIGWEHSPFGKLEHPDTMSLMGSVVPGAIAHAGLTTEDVDGIFVGVYNNGFTTQDFQAGLISMAVPALAEVPAARLENACATGSAALYAALDYIESGRGKVALVVGAEKMSGVTSSRAGEILLSGCYGPEESAVESGFAGVFAGIARAYADRYGDPSRTLAQIAAKNHRNGVTNPYAQIRKDLGFEFCNTVSEKNPMVATPLRRTDCSLISDGAVAVVVASADVARSAPRRVAFRARTQANDFMALSKRDPLEFAGARRAWSEATAQAGISTMDLDFLETHDCFTIAELLQYEALGLAPNGQGHRVLEEGLVAPDGALPVNRSGGLKAKGHPIGATGVSMHAMAAMQLTGAAGDMQLPHADLAGVFNMGGSAVANYASILEAW</sequence>
<name>A0ABW2N9Z9_9ACTN</name>
<dbReference type="RefSeq" id="WP_255889389.1">
    <property type="nucleotide sequence ID" value="NZ_JAFMZM010000002.1"/>
</dbReference>
<dbReference type="Pfam" id="PF00108">
    <property type="entry name" value="Thiolase_N"/>
    <property type="match status" value="1"/>
</dbReference>
<dbReference type="CDD" id="cd00829">
    <property type="entry name" value="SCP-x_thiolase"/>
    <property type="match status" value="1"/>
</dbReference>
<evidence type="ECO:0000259" key="1">
    <source>
        <dbReference type="Pfam" id="PF00108"/>
    </source>
</evidence>
<reference evidence="4" key="1">
    <citation type="journal article" date="2019" name="Int. J. Syst. Evol. Microbiol.">
        <title>The Global Catalogue of Microorganisms (GCM) 10K type strain sequencing project: providing services to taxonomists for standard genome sequencing and annotation.</title>
        <authorList>
            <consortium name="The Broad Institute Genomics Platform"/>
            <consortium name="The Broad Institute Genome Sequencing Center for Infectious Disease"/>
            <person name="Wu L."/>
            <person name="Ma J."/>
        </authorList>
    </citation>
    <scope>NUCLEOTIDE SEQUENCE [LARGE SCALE GENOMIC DNA]</scope>
    <source>
        <strain evidence="4">FCH27</strain>
    </source>
</reference>
<evidence type="ECO:0000313" key="3">
    <source>
        <dbReference type="EMBL" id="MFC7363264.1"/>
    </source>
</evidence>
<evidence type="ECO:0000259" key="2">
    <source>
        <dbReference type="Pfam" id="PF22691"/>
    </source>
</evidence>
<proteinExistence type="predicted"/>
<dbReference type="PIRSF" id="PIRSF000429">
    <property type="entry name" value="Ac-CoA_Ac_transf"/>
    <property type="match status" value="1"/>
</dbReference>
<dbReference type="Proteomes" id="UP001596524">
    <property type="component" value="Unassembled WGS sequence"/>
</dbReference>
<dbReference type="InterPro" id="IPR055140">
    <property type="entry name" value="Thiolase_C_2"/>
</dbReference>
<dbReference type="PANTHER" id="PTHR42870:SF1">
    <property type="entry name" value="NON-SPECIFIC LIPID-TRANSFER PROTEIN-LIKE 2"/>
    <property type="match status" value="1"/>
</dbReference>
<keyword evidence="4" id="KW-1185">Reference proteome</keyword>
<gene>
    <name evidence="3" type="ORF">ACFQO6_23535</name>
</gene>
<dbReference type="InterPro" id="IPR020616">
    <property type="entry name" value="Thiolase_N"/>
</dbReference>
<dbReference type="NCBIfam" id="NF005704">
    <property type="entry name" value="PRK07516.1"/>
    <property type="match status" value="1"/>
</dbReference>
<organism evidence="3 4">
    <name type="scientific">Nocardioides astragali</name>
    <dbReference type="NCBI Taxonomy" id="1776736"/>
    <lineage>
        <taxon>Bacteria</taxon>
        <taxon>Bacillati</taxon>
        <taxon>Actinomycetota</taxon>
        <taxon>Actinomycetes</taxon>
        <taxon>Propionibacteriales</taxon>
        <taxon>Nocardioidaceae</taxon>
        <taxon>Nocardioides</taxon>
    </lineage>
</organism>
<dbReference type="PANTHER" id="PTHR42870">
    <property type="entry name" value="ACETYL-COA C-ACETYLTRANSFERASE"/>
    <property type="match status" value="1"/>
</dbReference>
<protein>
    <submittedName>
        <fullName evidence="3">Acetyl-CoA acetyltransferase</fullName>
    </submittedName>
</protein>
<dbReference type="Gene3D" id="3.40.47.10">
    <property type="match status" value="1"/>
</dbReference>
<dbReference type="SUPFAM" id="SSF53901">
    <property type="entry name" value="Thiolase-like"/>
    <property type="match status" value="1"/>
</dbReference>
<accession>A0ABW2N9Z9</accession>